<dbReference type="EMBL" id="CP000144">
    <property type="protein sequence ID" value="ABA80700.1"/>
    <property type="molecule type" value="Genomic_DNA"/>
</dbReference>
<dbReference type="AlphaFoldDB" id="Q3IXN4"/>
<dbReference type="STRING" id="272943.RSP_3084"/>
<feature type="compositionally biased region" description="Basic and acidic residues" evidence="1">
    <location>
        <begin position="139"/>
        <end position="149"/>
    </location>
</feature>
<name>Q3IXN4_CERS4</name>
<evidence type="ECO:0000313" key="3">
    <source>
        <dbReference type="Proteomes" id="UP000002703"/>
    </source>
</evidence>
<feature type="region of interest" description="Disordered" evidence="1">
    <location>
        <begin position="1"/>
        <end position="83"/>
    </location>
</feature>
<feature type="compositionally biased region" description="Low complexity" evidence="1">
    <location>
        <begin position="170"/>
        <end position="180"/>
    </location>
</feature>
<sequence length="228" mass="24138">MKRPKPSGQGLRQELSAAQPPHDPMKQPAPGGAQPRRDPSVARTGGGLLRRERRKDPQRLRARPMKGMRRRPVSDRHSDTITHQGIPYQYDKKEPVPHGRRNMSISGGGGAGAFCCEIRGGVVPIPLSPGEATQQFLSEADRTERHATERAGPAPGGPGGGKTCRAGCLAPAPARRSAARVGPTPLGLPGNRGGLAPSPPFRTGRAKIPEAAYNFKALVPLLFPTTAG</sequence>
<dbReference type="KEGG" id="rsp:RSP_3084"/>
<evidence type="ECO:0000313" key="2">
    <source>
        <dbReference type="EMBL" id="ABA80700.1"/>
    </source>
</evidence>
<reference evidence="3" key="1">
    <citation type="submission" date="2005-09" db="EMBL/GenBank/DDBJ databases">
        <title>Complete sequence of chromosome 2 of Rhodobacter sphaeroides 2.4.1.</title>
        <authorList>
            <person name="Copeland A."/>
            <person name="Lucas S."/>
            <person name="Lapidus A."/>
            <person name="Barry K."/>
            <person name="Detter J.C."/>
            <person name="Glavina T."/>
            <person name="Hammon N."/>
            <person name="Israni S."/>
            <person name="Pitluck S."/>
            <person name="Richardson P."/>
            <person name="Mackenzie C."/>
            <person name="Choudhary M."/>
            <person name="Larimer F."/>
            <person name="Hauser L.J."/>
            <person name="Land M."/>
            <person name="Donohue T.J."/>
            <person name="Kaplan S."/>
        </authorList>
    </citation>
    <scope>NUCLEOTIDE SEQUENCE [LARGE SCALE GENOMIC DNA]</scope>
    <source>
        <strain evidence="3">ATCC 17023 / DSM 158 / JCM 6121 / CCUG 31486 / LMG 2827 / NBRC 12203 / NCIMB 8253 / ATH 2.4.1.</strain>
    </source>
</reference>
<feature type="region of interest" description="Disordered" evidence="1">
    <location>
        <begin position="139"/>
        <end position="200"/>
    </location>
</feature>
<proteinExistence type="predicted"/>
<accession>Q3IXN4</accession>
<feature type="compositionally biased region" description="Basic residues" evidence="1">
    <location>
        <begin position="60"/>
        <end position="71"/>
    </location>
</feature>
<evidence type="ECO:0000256" key="1">
    <source>
        <dbReference type="SAM" id="MobiDB-lite"/>
    </source>
</evidence>
<dbReference type="Proteomes" id="UP000002703">
    <property type="component" value="Chromosome 2"/>
</dbReference>
<gene>
    <name evidence="2" type="ORF">RSP_3084</name>
</gene>
<protein>
    <submittedName>
        <fullName evidence="2">Uncharacterized protein</fullName>
    </submittedName>
</protein>
<keyword evidence="3" id="KW-1185">Reference proteome</keyword>
<dbReference type="EnsemblBacteria" id="ABA80700">
    <property type="protein sequence ID" value="ABA80700"/>
    <property type="gene ID" value="RSP_3084"/>
</dbReference>
<organism evidence="2 3">
    <name type="scientific">Cereibacter sphaeroides (strain ATCC 17023 / DSM 158 / JCM 6121 / CCUG 31486 / LMG 2827 / NBRC 12203 / NCIMB 8253 / ATH 2.4.1.)</name>
    <name type="common">Rhodobacter sphaeroides</name>
    <dbReference type="NCBI Taxonomy" id="272943"/>
    <lineage>
        <taxon>Bacteria</taxon>
        <taxon>Pseudomonadati</taxon>
        <taxon>Pseudomonadota</taxon>
        <taxon>Alphaproteobacteria</taxon>
        <taxon>Rhodobacterales</taxon>
        <taxon>Paracoccaceae</taxon>
        <taxon>Cereibacter</taxon>
    </lineage>
</organism>